<evidence type="ECO:0000259" key="1">
    <source>
        <dbReference type="Pfam" id="PF08241"/>
    </source>
</evidence>
<dbReference type="RefSeq" id="WP_306883566.1">
    <property type="nucleotide sequence ID" value="NZ_JAUSUL010000001.1"/>
</dbReference>
<dbReference type="GO" id="GO:0032259">
    <property type="term" value="P:methylation"/>
    <property type="evidence" value="ECO:0007669"/>
    <property type="project" value="UniProtKB-KW"/>
</dbReference>
<dbReference type="Pfam" id="PF08241">
    <property type="entry name" value="Methyltransf_11"/>
    <property type="match status" value="1"/>
</dbReference>
<dbReference type="GO" id="GO:0008757">
    <property type="term" value="F:S-adenosylmethionine-dependent methyltransferase activity"/>
    <property type="evidence" value="ECO:0007669"/>
    <property type="project" value="InterPro"/>
</dbReference>
<dbReference type="AlphaFoldDB" id="A0AAE3VKK3"/>
<comment type="caution">
    <text evidence="2">The sequence shown here is derived from an EMBL/GenBank/DDBJ whole genome shotgun (WGS) entry which is preliminary data.</text>
</comment>
<dbReference type="InterPro" id="IPR029063">
    <property type="entry name" value="SAM-dependent_MTases_sf"/>
</dbReference>
<dbReference type="InterPro" id="IPR013216">
    <property type="entry name" value="Methyltransf_11"/>
</dbReference>
<keyword evidence="2" id="KW-0808">Transferase</keyword>
<organism evidence="2 3">
    <name type="scientific">Amorphus orientalis</name>
    <dbReference type="NCBI Taxonomy" id="649198"/>
    <lineage>
        <taxon>Bacteria</taxon>
        <taxon>Pseudomonadati</taxon>
        <taxon>Pseudomonadota</taxon>
        <taxon>Alphaproteobacteria</taxon>
        <taxon>Hyphomicrobiales</taxon>
        <taxon>Amorphaceae</taxon>
        <taxon>Amorphus</taxon>
    </lineage>
</organism>
<proteinExistence type="predicted"/>
<evidence type="ECO:0000313" key="3">
    <source>
        <dbReference type="Proteomes" id="UP001229244"/>
    </source>
</evidence>
<keyword evidence="2" id="KW-0489">Methyltransferase</keyword>
<feature type="domain" description="Methyltransferase type 11" evidence="1">
    <location>
        <begin position="63"/>
        <end position="156"/>
    </location>
</feature>
<reference evidence="2" key="1">
    <citation type="submission" date="2023-07" db="EMBL/GenBank/DDBJ databases">
        <title>Genomic Encyclopedia of Type Strains, Phase IV (KMG-IV): sequencing the most valuable type-strain genomes for metagenomic binning, comparative biology and taxonomic classification.</title>
        <authorList>
            <person name="Goeker M."/>
        </authorList>
    </citation>
    <scope>NUCLEOTIDE SEQUENCE</scope>
    <source>
        <strain evidence="2">DSM 21202</strain>
    </source>
</reference>
<dbReference type="Gene3D" id="3.40.50.150">
    <property type="entry name" value="Vaccinia Virus protein VP39"/>
    <property type="match status" value="1"/>
</dbReference>
<dbReference type="CDD" id="cd02440">
    <property type="entry name" value="AdoMet_MTases"/>
    <property type="match status" value="1"/>
</dbReference>
<gene>
    <name evidence="2" type="ORF">J2S73_000208</name>
</gene>
<dbReference type="PANTHER" id="PTHR43591:SF110">
    <property type="entry name" value="RHODANESE DOMAIN-CONTAINING PROTEIN"/>
    <property type="match status" value="1"/>
</dbReference>
<protein>
    <submittedName>
        <fullName evidence="2">TPR repeat methyltransferase</fullName>
    </submittedName>
</protein>
<dbReference type="PANTHER" id="PTHR43591">
    <property type="entry name" value="METHYLTRANSFERASE"/>
    <property type="match status" value="1"/>
</dbReference>
<name>A0AAE3VKK3_9HYPH</name>
<sequence>MSNDPAKSLDVVYAAENTADVAKRYDDWAKRYDTEMATLGYRHPNICLAMLTRYLPRGEGPVLDAGAGTGLLGEWMDIVGYKNAEALDISEGMLEVARGKNVYSAFHVAALGETLPMADNTYAAIVAAGVFTVGHVGKEGFDELIRITRPGGFLVVTIKDSLYNEGLGDHLKALEAKGVWTIVEETPSYVSMPGRPDTVPSRAVVLKVL</sequence>
<evidence type="ECO:0000313" key="2">
    <source>
        <dbReference type="EMBL" id="MDQ0313771.1"/>
    </source>
</evidence>
<dbReference type="Proteomes" id="UP001229244">
    <property type="component" value="Unassembled WGS sequence"/>
</dbReference>
<dbReference type="SUPFAM" id="SSF53335">
    <property type="entry name" value="S-adenosyl-L-methionine-dependent methyltransferases"/>
    <property type="match status" value="1"/>
</dbReference>
<accession>A0AAE3VKK3</accession>
<keyword evidence="3" id="KW-1185">Reference proteome</keyword>
<dbReference type="EMBL" id="JAUSUL010000001">
    <property type="protein sequence ID" value="MDQ0313771.1"/>
    <property type="molecule type" value="Genomic_DNA"/>
</dbReference>